<comment type="similarity">
    <text evidence="1">Belongs to the short-chain dehydrogenases/reductases (SDR) family.</text>
</comment>
<protein>
    <submittedName>
        <fullName evidence="3">NAD(P)-dependent dehydrogenase (Short-subunit alcohol dehydrogenase family)</fullName>
    </submittedName>
</protein>
<dbReference type="PRINTS" id="PR00081">
    <property type="entry name" value="GDHRDH"/>
</dbReference>
<keyword evidence="2" id="KW-0560">Oxidoreductase</keyword>
<dbReference type="Gene3D" id="3.40.50.720">
    <property type="entry name" value="NAD(P)-binding Rossmann-like Domain"/>
    <property type="match status" value="1"/>
</dbReference>
<evidence type="ECO:0000256" key="2">
    <source>
        <dbReference type="ARBA" id="ARBA00023002"/>
    </source>
</evidence>
<dbReference type="Proteomes" id="UP001239267">
    <property type="component" value="Unassembled WGS sequence"/>
</dbReference>
<dbReference type="InterPro" id="IPR036291">
    <property type="entry name" value="NAD(P)-bd_dom_sf"/>
</dbReference>
<evidence type="ECO:0000256" key="1">
    <source>
        <dbReference type="ARBA" id="ARBA00006484"/>
    </source>
</evidence>
<dbReference type="PANTHER" id="PTHR43669">
    <property type="entry name" value="5-KETO-D-GLUCONATE 5-REDUCTASE"/>
    <property type="match status" value="1"/>
</dbReference>
<name>A0AAJ1SUM9_9MICC</name>
<dbReference type="PANTHER" id="PTHR43669:SF8">
    <property type="entry name" value="SHORT-CHAIN TYPE DEHYDROGENASE_REDUCTASE-RELATED"/>
    <property type="match status" value="1"/>
</dbReference>
<dbReference type="InterPro" id="IPR002347">
    <property type="entry name" value="SDR_fam"/>
</dbReference>
<dbReference type="EMBL" id="JAUSTB010000001">
    <property type="protein sequence ID" value="MDQ0144663.1"/>
    <property type="molecule type" value="Genomic_DNA"/>
</dbReference>
<dbReference type="RefSeq" id="WP_307356874.1">
    <property type="nucleotide sequence ID" value="NZ_JAUSTB010000001.1"/>
</dbReference>
<evidence type="ECO:0000313" key="3">
    <source>
        <dbReference type="EMBL" id="MDQ0144663.1"/>
    </source>
</evidence>
<dbReference type="FunFam" id="3.40.50.720:FF:000084">
    <property type="entry name" value="Short-chain dehydrogenase reductase"/>
    <property type="match status" value="1"/>
</dbReference>
<dbReference type="PRINTS" id="PR00080">
    <property type="entry name" value="SDRFAMILY"/>
</dbReference>
<keyword evidence="4" id="KW-1185">Reference proteome</keyword>
<accession>A0AAJ1SUM9</accession>
<evidence type="ECO:0000313" key="4">
    <source>
        <dbReference type="Proteomes" id="UP001239267"/>
    </source>
</evidence>
<gene>
    <name evidence="3" type="ORF">J2T23_000537</name>
</gene>
<dbReference type="Pfam" id="PF13561">
    <property type="entry name" value="adh_short_C2"/>
    <property type="match status" value="1"/>
</dbReference>
<dbReference type="GO" id="GO:0016491">
    <property type="term" value="F:oxidoreductase activity"/>
    <property type="evidence" value="ECO:0007669"/>
    <property type="project" value="UniProtKB-KW"/>
</dbReference>
<dbReference type="NCBIfam" id="NF005559">
    <property type="entry name" value="PRK07231.1"/>
    <property type="match status" value="1"/>
</dbReference>
<proteinExistence type="inferred from homology"/>
<dbReference type="CDD" id="cd05233">
    <property type="entry name" value="SDR_c"/>
    <property type="match status" value="1"/>
</dbReference>
<reference evidence="3 4" key="1">
    <citation type="submission" date="2023-07" db="EMBL/GenBank/DDBJ databases">
        <title>Sorghum-associated microbial communities from plants grown in Nebraska, USA.</title>
        <authorList>
            <person name="Schachtman D."/>
        </authorList>
    </citation>
    <scope>NUCLEOTIDE SEQUENCE [LARGE SCALE GENOMIC DNA]</scope>
    <source>
        <strain evidence="3 4">DS1001</strain>
    </source>
</reference>
<dbReference type="SUPFAM" id="SSF51735">
    <property type="entry name" value="NAD(P)-binding Rossmann-fold domains"/>
    <property type="match status" value="1"/>
</dbReference>
<organism evidence="3 4">
    <name type="scientific">Pseudarthrobacter niigatensis</name>
    <dbReference type="NCBI Taxonomy" id="369935"/>
    <lineage>
        <taxon>Bacteria</taxon>
        <taxon>Bacillati</taxon>
        <taxon>Actinomycetota</taxon>
        <taxon>Actinomycetes</taxon>
        <taxon>Micrococcales</taxon>
        <taxon>Micrococcaceae</taxon>
        <taxon>Pseudarthrobacter</taxon>
    </lineage>
</organism>
<comment type="caution">
    <text evidence="3">The sequence shown here is derived from an EMBL/GenBank/DDBJ whole genome shotgun (WGS) entry which is preliminary data.</text>
</comment>
<sequence>MENLSQLQVAVVTGAGRGIGAAIAHRLGKDGFHVIVADVDRATAGNVAAEIKEAGGSAESVCLDVADKAEVQDWAQEVAERLGRLDVVVNNAMWIRYGPLVEMTEEDIDRMLGVGLKGVIWMIQAAAPLMAARGSGCIVNVSSPAAVRATRDAGIYAAVKGAVSSLTWQMSSELGRQGIRVNAVVPGAVPTEGARALVDEEGYELRRAKTPLGRLGAPDDLASAVSFLASNDASFINGHLLTVDGGLTVS</sequence>
<dbReference type="AlphaFoldDB" id="A0AAJ1SUM9"/>